<dbReference type="Pfam" id="PF00232">
    <property type="entry name" value="Glyco_hydro_1"/>
    <property type="match status" value="1"/>
</dbReference>
<keyword evidence="4" id="KW-0812">Transmembrane</keyword>
<dbReference type="InterPro" id="IPR033132">
    <property type="entry name" value="GH_1_N_CS"/>
</dbReference>
<keyword evidence="2" id="KW-0378">Hydrolase</keyword>
<name>A0AAP0NQ13_9MAGN</name>
<evidence type="ECO:0000256" key="4">
    <source>
        <dbReference type="SAM" id="Phobius"/>
    </source>
</evidence>
<feature type="compositionally biased region" description="Low complexity" evidence="3">
    <location>
        <begin position="32"/>
        <end position="41"/>
    </location>
</feature>
<reference evidence="5 6" key="1">
    <citation type="submission" date="2024-01" db="EMBL/GenBank/DDBJ databases">
        <title>Genome assemblies of Stephania.</title>
        <authorList>
            <person name="Yang L."/>
        </authorList>
    </citation>
    <scope>NUCLEOTIDE SEQUENCE [LARGE SCALE GENOMIC DNA]</scope>
    <source>
        <strain evidence="5">YNDBR</strain>
        <tissue evidence="5">Leaf</tissue>
    </source>
</reference>
<keyword evidence="4" id="KW-0472">Membrane</keyword>
<evidence type="ECO:0000256" key="3">
    <source>
        <dbReference type="SAM" id="MobiDB-lite"/>
    </source>
</evidence>
<evidence type="ECO:0000313" key="5">
    <source>
        <dbReference type="EMBL" id="KAK9114983.1"/>
    </source>
</evidence>
<evidence type="ECO:0000256" key="1">
    <source>
        <dbReference type="ARBA" id="ARBA00010838"/>
    </source>
</evidence>
<dbReference type="InterPro" id="IPR017853">
    <property type="entry name" value="GH"/>
</dbReference>
<comment type="similarity">
    <text evidence="1">Belongs to the glycosyl hydrolase 1 family.</text>
</comment>
<evidence type="ECO:0008006" key="7">
    <source>
        <dbReference type="Google" id="ProtNLM"/>
    </source>
</evidence>
<dbReference type="PROSITE" id="PS00653">
    <property type="entry name" value="GLYCOSYL_HYDROL_F1_2"/>
    <property type="match status" value="1"/>
</dbReference>
<feature type="compositionally biased region" description="Basic residues" evidence="3">
    <location>
        <begin position="18"/>
        <end position="27"/>
    </location>
</feature>
<dbReference type="Proteomes" id="UP001420932">
    <property type="component" value="Unassembled WGS sequence"/>
</dbReference>
<proteinExistence type="inferred from homology"/>
<dbReference type="SUPFAM" id="SSF51445">
    <property type="entry name" value="(Trans)glycosidases"/>
    <property type="match status" value="1"/>
</dbReference>
<protein>
    <recommendedName>
        <fullName evidence="7">Beta-glucosidase</fullName>
    </recommendedName>
</protein>
<dbReference type="GO" id="GO:0004553">
    <property type="term" value="F:hydrolase activity, hydrolyzing O-glycosyl compounds"/>
    <property type="evidence" value="ECO:0007669"/>
    <property type="project" value="InterPro"/>
</dbReference>
<accession>A0AAP0NQ13</accession>
<feature type="transmembrane region" description="Helical" evidence="4">
    <location>
        <begin position="193"/>
        <end position="212"/>
    </location>
</feature>
<feature type="region of interest" description="Disordered" evidence="3">
    <location>
        <begin position="1"/>
        <end position="41"/>
    </location>
</feature>
<dbReference type="EMBL" id="JBBNAF010000009">
    <property type="protein sequence ID" value="KAK9114983.1"/>
    <property type="molecule type" value="Genomic_DNA"/>
</dbReference>
<comment type="caution">
    <text evidence="5">The sequence shown here is derived from an EMBL/GenBank/DDBJ whole genome shotgun (WGS) entry which is preliminary data.</text>
</comment>
<evidence type="ECO:0000256" key="2">
    <source>
        <dbReference type="ARBA" id="ARBA00022801"/>
    </source>
</evidence>
<keyword evidence="6" id="KW-1185">Reference proteome</keyword>
<dbReference type="InterPro" id="IPR001360">
    <property type="entry name" value="Glyco_hydro_1"/>
</dbReference>
<keyword evidence="4" id="KW-1133">Transmembrane helix</keyword>
<evidence type="ECO:0000313" key="6">
    <source>
        <dbReference type="Proteomes" id="UP001420932"/>
    </source>
</evidence>
<dbReference type="Gene3D" id="3.20.20.80">
    <property type="entry name" value="Glycosidases"/>
    <property type="match status" value="1"/>
</dbReference>
<dbReference type="GO" id="GO:0005975">
    <property type="term" value="P:carbohydrate metabolic process"/>
    <property type="evidence" value="ECO:0007669"/>
    <property type="project" value="InterPro"/>
</dbReference>
<organism evidence="5 6">
    <name type="scientific">Stephania yunnanensis</name>
    <dbReference type="NCBI Taxonomy" id="152371"/>
    <lineage>
        <taxon>Eukaryota</taxon>
        <taxon>Viridiplantae</taxon>
        <taxon>Streptophyta</taxon>
        <taxon>Embryophyta</taxon>
        <taxon>Tracheophyta</taxon>
        <taxon>Spermatophyta</taxon>
        <taxon>Magnoliopsida</taxon>
        <taxon>Ranunculales</taxon>
        <taxon>Menispermaceae</taxon>
        <taxon>Menispermoideae</taxon>
        <taxon>Cissampelideae</taxon>
        <taxon>Stephania</taxon>
    </lineage>
</organism>
<gene>
    <name evidence="5" type="ORF">Syun_021780</name>
</gene>
<dbReference type="AlphaFoldDB" id="A0AAP0NQ13"/>
<sequence>MLRASSSSSTPLLPLRRFAQKKRKKTTPRPPSSISSSSSSPIRLLHRRIATAVFADSSSSSDSSSPIRDLSAEEYIAAAPHHTEEAFVAPIRQSVCSSTSLVDLLRRSRSVFVFLSVFVDRMDLCLIAYLGGLGGSNVVEEIHRSRFPGNFLFGTSTSSYQIEGAAYEDGKGLNNWDVFSRIPGVCPLKGKQLLAFGFVWLVLECVLFGVLYDDILRL</sequence>